<feature type="compositionally biased region" description="Acidic residues" evidence="1">
    <location>
        <begin position="441"/>
        <end position="456"/>
    </location>
</feature>
<dbReference type="PANTHER" id="PTHR36071:SF1">
    <property type="entry name" value="DNA DOUBLE-STRAND BREAK REPAIR PROTEIN"/>
    <property type="match status" value="1"/>
</dbReference>
<feature type="region of interest" description="Disordered" evidence="1">
    <location>
        <begin position="441"/>
        <end position="463"/>
    </location>
</feature>
<proteinExistence type="predicted"/>
<dbReference type="Gramene" id="ESQ47338">
    <property type="protein sequence ID" value="ESQ47338"/>
    <property type="gene ID" value="EUTSA_v10027675mg"/>
</dbReference>
<feature type="compositionally biased region" description="Polar residues" evidence="1">
    <location>
        <begin position="506"/>
        <end position="521"/>
    </location>
</feature>
<keyword evidence="3" id="KW-1185">Reference proteome</keyword>
<gene>
    <name evidence="2" type="ORF">EUTSA_v10027675mg</name>
</gene>
<dbReference type="AlphaFoldDB" id="V4M4W7"/>
<accession>V4M4W7</accession>
<sequence length="667" mass="75501">MDYSSSDHNTSNFLKEDIDLICSQIEDQKERINLKRRFLLGLDMPKSENHTEFKECALSRTSYCVFTLLLFPQIIYETLKSRVEEAFGFRKEGDVSNSVQQKETELSTKDVVAKLDMFLDSLTNIGLRHVATIVTGGSTTSFEETPAKMKKVIKEWIKSGYRKRKHDTGNADIVRQVSQVLSDLRNYREDCRMDPAPPTFQSHVDAVMKTLNELEQLSTQALKAMTRKLEGSREIPRLGTSYRHLKRSDLIKKVRKASEKMLSGLYAGDKLPEPLAKAMSLVDLSLKLSSGYKTAAATEFWHFSPETKNLQEEIVKAVWLIGYDDKDKDVEVVKIEELERMCLILDQEHKLSKRKLRSAVKKLLTEYLFECGDMDIIPQSLKEALSLVNDVKRDVLCPREAVEEEIESILNVSAQLKQIFWECSPDYELDQDFGNAYMEELEDSEEDDDDTQDDAMDSTCADDKEGGAECSVFDLGASSYTVNQRRISTSVVVRDLAESSARVQPRSLSVTPTSNKSTSISYGHDIGTSKRDVQSSARSLYSVENIQSDDDAEHSTLKRNRKNQYLAVQKICDDTSLFAYNLIGRVVEKIADREGIELKADQRSYLAGKSRLQENVEVSEQNQASSSHGRSDESIFVSAVKELMPSLDESVLLKLKELMEGSKDQQS</sequence>
<evidence type="ECO:0000313" key="2">
    <source>
        <dbReference type="EMBL" id="ESQ47338.1"/>
    </source>
</evidence>
<dbReference type="Proteomes" id="UP000030689">
    <property type="component" value="Unassembled WGS sequence"/>
</dbReference>
<dbReference type="PANTHER" id="PTHR36071">
    <property type="entry name" value="DNA DOUBLE-STRAND BREAK REPAIR PROTEIN"/>
    <property type="match status" value="1"/>
</dbReference>
<dbReference type="eggNOG" id="ENOG502R4EM">
    <property type="taxonomic scope" value="Eukaryota"/>
</dbReference>
<reference evidence="2 3" key="1">
    <citation type="journal article" date="2013" name="Front. Plant Sci.">
        <title>The Reference Genome of the Halophytic Plant Eutrema salsugineum.</title>
        <authorList>
            <person name="Yang R."/>
            <person name="Jarvis D.E."/>
            <person name="Chen H."/>
            <person name="Beilstein M.A."/>
            <person name="Grimwood J."/>
            <person name="Jenkins J."/>
            <person name="Shu S."/>
            <person name="Prochnik S."/>
            <person name="Xin M."/>
            <person name="Ma C."/>
            <person name="Schmutz J."/>
            <person name="Wing R.A."/>
            <person name="Mitchell-Olds T."/>
            <person name="Schumaker K.S."/>
            <person name="Wang X."/>
        </authorList>
    </citation>
    <scope>NUCLEOTIDE SEQUENCE [LARGE SCALE GENOMIC DNA]</scope>
</reference>
<evidence type="ECO:0000313" key="3">
    <source>
        <dbReference type="Proteomes" id="UP000030689"/>
    </source>
</evidence>
<evidence type="ECO:0000256" key="1">
    <source>
        <dbReference type="SAM" id="MobiDB-lite"/>
    </source>
</evidence>
<organism evidence="2 3">
    <name type="scientific">Eutrema salsugineum</name>
    <name type="common">Saltwater cress</name>
    <name type="synonym">Sisymbrium salsugineum</name>
    <dbReference type="NCBI Taxonomy" id="72664"/>
    <lineage>
        <taxon>Eukaryota</taxon>
        <taxon>Viridiplantae</taxon>
        <taxon>Streptophyta</taxon>
        <taxon>Embryophyta</taxon>
        <taxon>Tracheophyta</taxon>
        <taxon>Spermatophyta</taxon>
        <taxon>Magnoliopsida</taxon>
        <taxon>eudicotyledons</taxon>
        <taxon>Gunneridae</taxon>
        <taxon>Pentapetalae</taxon>
        <taxon>rosids</taxon>
        <taxon>malvids</taxon>
        <taxon>Brassicales</taxon>
        <taxon>Brassicaceae</taxon>
        <taxon>Eutremeae</taxon>
        <taxon>Eutrema</taxon>
    </lineage>
</organism>
<name>V4M4W7_EUTSA</name>
<dbReference type="STRING" id="72664.V4M4W7"/>
<protein>
    <submittedName>
        <fullName evidence="2">Uncharacterized protein</fullName>
    </submittedName>
</protein>
<dbReference type="OMA" id="DMDTIPK"/>
<dbReference type="KEGG" id="eus:EUTSA_v10027675mg"/>
<dbReference type="EMBL" id="KI517416">
    <property type="protein sequence ID" value="ESQ47338.1"/>
    <property type="molecule type" value="Genomic_DNA"/>
</dbReference>
<feature type="region of interest" description="Disordered" evidence="1">
    <location>
        <begin position="503"/>
        <end position="531"/>
    </location>
</feature>